<dbReference type="PANTHER" id="PTHR31859:SF1">
    <property type="entry name" value="TETRATRICOPEPTIDE REPEAT PROTEIN 39C"/>
    <property type="match status" value="1"/>
</dbReference>
<dbReference type="AlphaFoldDB" id="A0A3D8RDB7"/>
<dbReference type="InterPro" id="IPR019412">
    <property type="entry name" value="IML2/TPR_39"/>
</dbReference>
<keyword evidence="7" id="KW-1185">Reference proteome</keyword>
<dbReference type="GO" id="GO:0005634">
    <property type="term" value="C:nucleus"/>
    <property type="evidence" value="ECO:0007669"/>
    <property type="project" value="TreeGrafter"/>
</dbReference>
<gene>
    <name evidence="6" type="ORF">BP5796_08056</name>
</gene>
<evidence type="ECO:0000256" key="3">
    <source>
        <dbReference type="ARBA" id="ARBA00019539"/>
    </source>
</evidence>
<evidence type="ECO:0000256" key="2">
    <source>
        <dbReference type="ARBA" id="ARBA00018424"/>
    </source>
</evidence>
<evidence type="ECO:0000313" key="6">
    <source>
        <dbReference type="EMBL" id="RDW72022.1"/>
    </source>
</evidence>
<dbReference type="EMBL" id="PDLN01000011">
    <property type="protein sequence ID" value="RDW72022.1"/>
    <property type="molecule type" value="Genomic_DNA"/>
</dbReference>
<reference evidence="6 7" key="1">
    <citation type="journal article" date="2018" name="IMA Fungus">
        <title>IMA Genome-F 9: Draft genome sequence of Annulohypoxylon stygium, Aspergillus mulundensis, Berkeleyomyces basicola (syn. Thielaviopsis basicola), Ceratocystis smalleyi, two Cercospora beticola strains, Coleophoma cylindrospora, Fusarium fracticaudum, Phialophora cf. hyalina, and Morchella septimelata.</title>
        <authorList>
            <person name="Wingfield B.D."/>
            <person name="Bills G.F."/>
            <person name="Dong Y."/>
            <person name="Huang W."/>
            <person name="Nel W.J."/>
            <person name="Swalarsk-Parry B.S."/>
            <person name="Vaghefi N."/>
            <person name="Wilken P.M."/>
            <person name="An Z."/>
            <person name="de Beer Z.W."/>
            <person name="De Vos L."/>
            <person name="Chen L."/>
            <person name="Duong T.A."/>
            <person name="Gao Y."/>
            <person name="Hammerbacher A."/>
            <person name="Kikkert J.R."/>
            <person name="Li Y."/>
            <person name="Li H."/>
            <person name="Li K."/>
            <person name="Li Q."/>
            <person name="Liu X."/>
            <person name="Ma X."/>
            <person name="Naidoo K."/>
            <person name="Pethybridge S.J."/>
            <person name="Sun J."/>
            <person name="Steenkamp E.T."/>
            <person name="van der Nest M.A."/>
            <person name="van Wyk S."/>
            <person name="Wingfield M.J."/>
            <person name="Xiong C."/>
            <person name="Yue Q."/>
            <person name="Zhang X."/>
        </authorList>
    </citation>
    <scope>NUCLEOTIDE SEQUENCE [LARGE SCALE GENOMIC DNA]</scope>
    <source>
        <strain evidence="6 7">BP5796</strain>
    </source>
</reference>
<evidence type="ECO:0000256" key="4">
    <source>
        <dbReference type="ARBA" id="ARBA00043897"/>
    </source>
</evidence>
<dbReference type="GO" id="GO:0005741">
    <property type="term" value="C:mitochondrial outer membrane"/>
    <property type="evidence" value="ECO:0007669"/>
    <property type="project" value="TreeGrafter"/>
</dbReference>
<name>A0A3D8RDB7_9HELO</name>
<dbReference type="Proteomes" id="UP000256328">
    <property type="component" value="Unassembled WGS sequence"/>
</dbReference>
<evidence type="ECO:0000256" key="5">
    <source>
        <dbReference type="SAM" id="MobiDB-lite"/>
    </source>
</evidence>
<feature type="region of interest" description="Disordered" evidence="5">
    <location>
        <begin position="170"/>
        <end position="216"/>
    </location>
</feature>
<organism evidence="6 7">
    <name type="scientific">Coleophoma crateriformis</name>
    <dbReference type="NCBI Taxonomy" id="565419"/>
    <lineage>
        <taxon>Eukaryota</taxon>
        <taxon>Fungi</taxon>
        <taxon>Dikarya</taxon>
        <taxon>Ascomycota</taxon>
        <taxon>Pezizomycotina</taxon>
        <taxon>Leotiomycetes</taxon>
        <taxon>Helotiales</taxon>
        <taxon>Dermateaceae</taxon>
        <taxon>Coleophoma</taxon>
    </lineage>
</organism>
<dbReference type="PANTHER" id="PTHR31859">
    <property type="entry name" value="TETRATRICOPEPTIDE REPEAT PROTEIN 39 FAMILY MEMBER"/>
    <property type="match status" value="1"/>
</dbReference>
<comment type="caution">
    <text evidence="6">The sequence shown here is derived from an EMBL/GenBank/DDBJ whole genome shotgun (WGS) entry which is preliminary data.</text>
</comment>
<accession>A0A3D8RDB7</accession>
<comment type="subunit">
    <text evidence="1">Interacts with lipid droplet proteins.</text>
</comment>
<dbReference type="GO" id="GO:0005829">
    <property type="term" value="C:cytosol"/>
    <property type="evidence" value="ECO:0007669"/>
    <property type="project" value="TreeGrafter"/>
</dbReference>
<evidence type="ECO:0000256" key="1">
    <source>
        <dbReference type="ARBA" id="ARBA00011408"/>
    </source>
</evidence>
<dbReference type="OrthoDB" id="2154985at2759"/>
<feature type="compositionally biased region" description="Polar residues" evidence="5">
    <location>
        <begin position="188"/>
        <end position="216"/>
    </location>
</feature>
<protein>
    <recommendedName>
        <fullName evidence="2">Inclusion body clearance protein IML2</fullName>
    </recommendedName>
    <alternativeName>
        <fullName evidence="3">Inclusion body clearance protein iml2</fullName>
    </alternativeName>
</protein>
<dbReference type="Pfam" id="PF10300">
    <property type="entry name" value="Iml2-TPR_39"/>
    <property type="match status" value="1"/>
</dbReference>
<comment type="function">
    <text evidence="4">Inclusion body (IB) resident protein that interacts strongly with lipid droplet (LD) proteins. Involved in LD-mediated IB clearing after protein folding stress, probably by enabling access to the IBs of an LD-stored soluble sterol derivative that acts as a chaperone in inclusion clearing.</text>
</comment>
<evidence type="ECO:0000313" key="7">
    <source>
        <dbReference type="Proteomes" id="UP000256328"/>
    </source>
</evidence>
<sequence>MSRWFRSAVKGQNPMKAEDEMRYLRDAEEALMLLLNDDIEKADKILKEQDSSFHLLGRGISAFLASMLGGEKDLMKNAAALLQAAETRTWEDMKRAEKEPDAFQSAIYPPGTEYAVCFSIAMLTSAITSVLSGSITEAVKGFYKLRRAYQTLEGILEIEATFIKRRRANLGTPGSTSTEGLANGAGSRPSSKAGSTKSNSNGVATPGFTSSRNSSDLARTEEELLKAIEAGNPDLSTAQTTSSYKPSRKLDLDPAMISKALTSHIDIFIYSGSHVCFGLLLIVLSMVENPVFNRILYIVGFKGDRERGVEMLWQATKFENFNSATAGLGLLGYYNGLVGFCDILPTDAAAEDDLSGYPRARCKALLAEMVRLNPDSKLWKLEEARSMSFERRLGDAIVVLKENTESNMKQIATINIFEKSLTTMFYHDYQEAADSWLMCAELNTWSPTLYHYMAGCAYVELYRNALLSDPQAAVIFKTKATENIRKAPSFAGKQKVMSKQLPFDIYITRKVQKWEERAKEWEVEFIDAIGVSPILEMIYLWNGLKKMSSVELEKSWIAVQWERTKQPEKFRADFDEAAMHNLLQACTLRNMHKFSEARVILETELLVHDRLKFKGPLKDDWTCPAAHYEMACLAWFEKDLEGVDHTAKVLDCEEWLQKTQTFESYVLDTRMSIKITTSVATVKRHKAIMAI</sequence>
<proteinExistence type="predicted"/>